<keyword evidence="1" id="KW-0238">DNA-binding</keyword>
<dbReference type="OrthoDB" id="9805856at2"/>
<evidence type="ECO:0000256" key="1">
    <source>
        <dbReference type="ARBA" id="ARBA00023125"/>
    </source>
</evidence>
<dbReference type="AlphaFoldDB" id="A0A514Z824"/>
<evidence type="ECO:0000313" key="5">
    <source>
        <dbReference type="Proteomes" id="UP000315128"/>
    </source>
</evidence>
<dbReference type="GO" id="GO:0003677">
    <property type="term" value="F:DNA binding"/>
    <property type="evidence" value="ECO:0007669"/>
    <property type="project" value="UniProtKB-KW"/>
</dbReference>
<evidence type="ECO:0000259" key="3">
    <source>
        <dbReference type="PROSITE" id="PS50943"/>
    </source>
</evidence>
<name>A0A514Z824_9LACT</name>
<dbReference type="PANTHER" id="PTHR46558">
    <property type="entry name" value="TRACRIPTIONAL REGULATORY PROTEIN-RELATED-RELATED"/>
    <property type="match status" value="1"/>
</dbReference>
<evidence type="ECO:0000313" key="4">
    <source>
        <dbReference type="EMBL" id="QDK70744.1"/>
    </source>
</evidence>
<sequence>MFTYILKKLRNEKNLTQKQIAEDLGISQPNYQQWESGKRSPSGETLERLADYFQVSTDYLLGRTKEKEIFRGKLPKLQMAEEAAFIERLKRLRKERNLRQVDIADKLGINQVAYGRIELGIVKPKVKHLRVLSEFYNISIDDLLGRSISEKDNEFLSQKDIFLSQLEEIEQISNEIIQKQQILENKIQALKKEIL</sequence>
<dbReference type="SMART" id="SM00530">
    <property type="entry name" value="HTH_XRE"/>
    <property type="match status" value="2"/>
</dbReference>
<organism evidence="4 5">
    <name type="scientific">Lactococcus protaetiae</name>
    <dbReference type="NCBI Taxonomy" id="2592653"/>
    <lineage>
        <taxon>Bacteria</taxon>
        <taxon>Bacillati</taxon>
        <taxon>Bacillota</taxon>
        <taxon>Bacilli</taxon>
        <taxon>Lactobacillales</taxon>
        <taxon>Streptococcaceae</taxon>
        <taxon>Lactococcus</taxon>
    </lineage>
</organism>
<dbReference type="PROSITE" id="PS50943">
    <property type="entry name" value="HTH_CROC1"/>
    <property type="match status" value="2"/>
</dbReference>
<dbReference type="CDD" id="cd00093">
    <property type="entry name" value="HTH_XRE"/>
    <property type="match status" value="2"/>
</dbReference>
<accession>A0A514Z824</accession>
<feature type="coiled-coil region" evidence="2">
    <location>
        <begin position="166"/>
        <end position="193"/>
    </location>
</feature>
<dbReference type="Proteomes" id="UP000315128">
    <property type="component" value="Chromosome"/>
</dbReference>
<feature type="domain" description="HTH cro/C1-type" evidence="3">
    <location>
        <begin position="89"/>
        <end position="143"/>
    </location>
</feature>
<dbReference type="EMBL" id="CP041356">
    <property type="protein sequence ID" value="QDK70744.1"/>
    <property type="molecule type" value="Genomic_DNA"/>
</dbReference>
<gene>
    <name evidence="4" type="ORF">FLP15_05730</name>
</gene>
<proteinExistence type="predicted"/>
<dbReference type="SUPFAM" id="SSF47413">
    <property type="entry name" value="lambda repressor-like DNA-binding domains"/>
    <property type="match status" value="2"/>
</dbReference>
<dbReference type="KEGG" id="lack:FLP15_05730"/>
<evidence type="ECO:0000256" key="2">
    <source>
        <dbReference type="SAM" id="Coils"/>
    </source>
</evidence>
<protein>
    <submittedName>
        <fullName evidence="4">Helix-turn-helix domain-containing protein</fullName>
    </submittedName>
</protein>
<dbReference type="InterPro" id="IPR001387">
    <property type="entry name" value="Cro/C1-type_HTH"/>
</dbReference>
<dbReference type="Pfam" id="PF01381">
    <property type="entry name" value="HTH_3"/>
    <property type="match status" value="2"/>
</dbReference>
<keyword evidence="2" id="KW-0175">Coiled coil</keyword>
<feature type="domain" description="HTH cro/C1-type" evidence="3">
    <location>
        <begin position="6"/>
        <end position="60"/>
    </location>
</feature>
<dbReference type="InterPro" id="IPR010982">
    <property type="entry name" value="Lambda_DNA-bd_dom_sf"/>
</dbReference>
<reference evidence="4 5" key="1">
    <citation type="submission" date="2019-07" db="EMBL/GenBank/DDBJ databases">
        <title>Genome sequencing of KACC 19320.</title>
        <authorList>
            <person name="Heo J."/>
            <person name="Kim S.-J."/>
            <person name="Kim J.-S."/>
            <person name="Hong S.-B."/>
            <person name="Kwon S.-W."/>
        </authorList>
    </citation>
    <scope>NUCLEOTIDE SEQUENCE [LARGE SCALE GENOMIC DNA]</scope>
    <source>
        <strain evidence="4 5">KACC 19320</strain>
    </source>
</reference>
<dbReference type="PANTHER" id="PTHR46558:SF11">
    <property type="entry name" value="HTH-TYPE TRANSCRIPTIONAL REGULATOR XRE"/>
    <property type="match status" value="1"/>
</dbReference>
<dbReference type="Gene3D" id="1.10.260.40">
    <property type="entry name" value="lambda repressor-like DNA-binding domains"/>
    <property type="match status" value="2"/>
</dbReference>
<keyword evidence="5" id="KW-1185">Reference proteome</keyword>